<gene>
    <name evidence="4" type="primary">LOC102353920</name>
</gene>
<proteinExistence type="predicted"/>
<organism evidence="4 5">
    <name type="scientific">Latimeria chalumnae</name>
    <name type="common">Coelacanth</name>
    <dbReference type="NCBI Taxonomy" id="7897"/>
    <lineage>
        <taxon>Eukaryota</taxon>
        <taxon>Metazoa</taxon>
        <taxon>Chordata</taxon>
        <taxon>Craniata</taxon>
        <taxon>Vertebrata</taxon>
        <taxon>Euteleostomi</taxon>
        <taxon>Coelacanthiformes</taxon>
        <taxon>Coelacanthidae</taxon>
        <taxon>Latimeria</taxon>
    </lineage>
</organism>
<dbReference type="EMBL" id="AFYH01168219">
    <property type="status" value="NOT_ANNOTATED_CDS"/>
    <property type="molecule type" value="Genomic_DNA"/>
</dbReference>
<protein>
    <submittedName>
        <fullName evidence="4">Extracellular matrix protein 1</fullName>
    </submittedName>
</protein>
<dbReference type="FunCoup" id="H3AEK2">
    <property type="interactions" value="205"/>
</dbReference>
<name>H3AEK2_LATCH</name>
<evidence type="ECO:0000256" key="2">
    <source>
        <dbReference type="ARBA" id="ARBA00022525"/>
    </source>
</evidence>
<dbReference type="GeneTree" id="ENSGT00390000006215"/>
<dbReference type="Ensembl" id="ENSLACT00000008139.1">
    <property type="protein sequence ID" value="ENSLACP00000008073.1"/>
    <property type="gene ID" value="ENSLACG00000007145.1"/>
</dbReference>
<sequence>PRGFQPHRFQLPSIDFPPAYPNGNNIENICLYQNQRPTYGPESLPPSGFGHLHRQLDAIKHLEAGFATCCQQPVKLNCAQALWRDVLKQFCRDEFSVKTRHYSCCKKTESERDSCFEENAPSPSYLPSDCHSTVTTSQEIPKVSFPPGEPNQSNIQNVCKLRKFRPRYSQDSLPSSGFSWLRRQMKAVNKMEVQFKNCCKNTDVLSCAQNKWREALDEFCEQEFSVKDRSNPCCKKQGTEKYSCFAERAPHPNYDKEIQTIDLGNMTAATMEIVCAHVKVFTKQTPIPMLLKSLKKNCCSLPAEENIFCAEDKKEEIFDRMCTTKKKFWADPERCCSDDALARTFCFNLGYLGDISVVTSSGRAKG</sequence>
<reference evidence="4" key="2">
    <citation type="submission" date="2025-08" db="UniProtKB">
        <authorList>
            <consortium name="Ensembl"/>
        </authorList>
    </citation>
    <scope>IDENTIFICATION</scope>
</reference>
<dbReference type="Pfam" id="PF05782">
    <property type="entry name" value="ECM1"/>
    <property type="match status" value="1"/>
</dbReference>
<dbReference type="AlphaFoldDB" id="H3AEK2"/>
<dbReference type="GO" id="GO:0005615">
    <property type="term" value="C:extracellular space"/>
    <property type="evidence" value="ECO:0007669"/>
    <property type="project" value="InterPro"/>
</dbReference>
<reference evidence="4" key="3">
    <citation type="submission" date="2025-09" db="UniProtKB">
        <authorList>
            <consortium name="Ensembl"/>
        </authorList>
    </citation>
    <scope>IDENTIFICATION</scope>
</reference>
<dbReference type="OMA" id="WYVFMAP"/>
<evidence type="ECO:0000313" key="5">
    <source>
        <dbReference type="Proteomes" id="UP000008672"/>
    </source>
</evidence>
<accession>H3AEK2</accession>
<dbReference type="Gene3D" id="1.10.246.10">
    <property type="match status" value="3"/>
</dbReference>
<keyword evidence="5" id="KW-1185">Reference proteome</keyword>
<dbReference type="STRING" id="7897.ENSLACP00000008073"/>
<dbReference type="PANTHER" id="PTHR16776:SF3">
    <property type="entry name" value="EXTRACELLULAR MATRIX PROTEIN 1"/>
    <property type="match status" value="1"/>
</dbReference>
<dbReference type="InterPro" id="IPR020858">
    <property type="entry name" value="Serum_albumin-like"/>
</dbReference>
<dbReference type="Bgee" id="ENSLACG00000007145">
    <property type="expression patterns" value="Expressed in pelvic fin and 6 other cell types or tissues"/>
</dbReference>
<dbReference type="GO" id="GO:0007165">
    <property type="term" value="P:signal transduction"/>
    <property type="evidence" value="ECO:0007669"/>
    <property type="project" value="InterPro"/>
</dbReference>
<keyword evidence="3" id="KW-0677">Repeat</keyword>
<dbReference type="EMBL" id="AFYH01168218">
    <property type="status" value="NOT_ANNOTATED_CDS"/>
    <property type="molecule type" value="Genomic_DNA"/>
</dbReference>
<dbReference type="InterPro" id="IPR008605">
    <property type="entry name" value="ECM1"/>
</dbReference>
<dbReference type="HOGENOM" id="CLU_044482_0_0_1"/>
<dbReference type="InParanoid" id="H3AEK2"/>
<comment type="subcellular location">
    <subcellularLocation>
        <location evidence="1">Secreted</location>
    </subcellularLocation>
</comment>
<dbReference type="PANTHER" id="PTHR16776">
    <property type="entry name" value="EXTRACELLULAR MATRIX PROTEIN 1"/>
    <property type="match status" value="1"/>
</dbReference>
<evidence type="ECO:0000256" key="3">
    <source>
        <dbReference type="ARBA" id="ARBA00022737"/>
    </source>
</evidence>
<keyword evidence="2" id="KW-0964">Secreted</keyword>
<dbReference type="GO" id="GO:0030500">
    <property type="term" value="P:regulation of bone mineralization"/>
    <property type="evidence" value="ECO:0007669"/>
    <property type="project" value="TreeGrafter"/>
</dbReference>
<dbReference type="SUPFAM" id="SSF48552">
    <property type="entry name" value="Serum albumin-like"/>
    <property type="match status" value="3"/>
</dbReference>
<dbReference type="Proteomes" id="UP000008672">
    <property type="component" value="Unassembled WGS sequence"/>
</dbReference>
<dbReference type="eggNOG" id="ENOG502RY3T">
    <property type="taxonomic scope" value="Eukaryota"/>
</dbReference>
<reference evidence="5" key="1">
    <citation type="submission" date="2011-08" db="EMBL/GenBank/DDBJ databases">
        <title>The draft genome of Latimeria chalumnae.</title>
        <authorList>
            <person name="Di Palma F."/>
            <person name="Alfoldi J."/>
            <person name="Johnson J."/>
            <person name="Berlin A."/>
            <person name="Gnerre S."/>
            <person name="Jaffe D."/>
            <person name="MacCallum I."/>
            <person name="Young S."/>
            <person name="Walker B.J."/>
            <person name="Lander E."/>
            <person name="Lindblad-Toh K."/>
        </authorList>
    </citation>
    <scope>NUCLEOTIDE SEQUENCE [LARGE SCALE GENOMIC DNA]</scope>
    <source>
        <strain evidence="5">Wild caught</strain>
    </source>
</reference>
<evidence type="ECO:0000313" key="4">
    <source>
        <dbReference type="Ensembl" id="ENSLACP00000008073.1"/>
    </source>
</evidence>
<evidence type="ECO:0000256" key="1">
    <source>
        <dbReference type="ARBA" id="ARBA00004613"/>
    </source>
</evidence>